<accession>A0A5C7FJJ4</accession>
<dbReference type="OrthoDB" id="25394at2"/>
<keyword evidence="3" id="KW-1185">Reference proteome</keyword>
<dbReference type="Pfam" id="PF02190">
    <property type="entry name" value="LON_substr_bdg"/>
    <property type="match status" value="1"/>
</dbReference>
<dbReference type="AlphaFoldDB" id="A0A5C7FJJ4"/>
<feature type="domain" description="Lon N-terminal" evidence="1">
    <location>
        <begin position="4"/>
        <end position="181"/>
    </location>
</feature>
<reference evidence="2 3" key="1">
    <citation type="submission" date="2019-08" db="EMBL/GenBank/DDBJ databases">
        <title>Lewinella sp. strain SSH13 Genome sequencing and assembly.</title>
        <authorList>
            <person name="Kim I."/>
        </authorList>
    </citation>
    <scope>NUCLEOTIDE SEQUENCE [LARGE SCALE GENOMIC DNA]</scope>
    <source>
        <strain evidence="2 3">SSH13</strain>
    </source>
</reference>
<organism evidence="2 3">
    <name type="scientific">Neolewinella aurantiaca</name>
    <dbReference type="NCBI Taxonomy" id="2602767"/>
    <lineage>
        <taxon>Bacteria</taxon>
        <taxon>Pseudomonadati</taxon>
        <taxon>Bacteroidota</taxon>
        <taxon>Saprospiria</taxon>
        <taxon>Saprospirales</taxon>
        <taxon>Lewinellaceae</taxon>
        <taxon>Neolewinella</taxon>
    </lineage>
</organism>
<comment type="caution">
    <text evidence="2">The sequence shown here is derived from an EMBL/GenBank/DDBJ whole genome shotgun (WGS) entry which is preliminary data.</text>
</comment>
<dbReference type="InterPro" id="IPR046336">
    <property type="entry name" value="Lon_prtase_N_sf"/>
</dbReference>
<gene>
    <name evidence="2" type="ORF">FUA23_01865</name>
</gene>
<dbReference type="EMBL" id="VOXD01000002">
    <property type="protein sequence ID" value="TXF91465.1"/>
    <property type="molecule type" value="Genomic_DNA"/>
</dbReference>
<evidence type="ECO:0000313" key="2">
    <source>
        <dbReference type="EMBL" id="TXF91465.1"/>
    </source>
</evidence>
<dbReference type="Gene3D" id="2.30.130.40">
    <property type="entry name" value="LON domain-like"/>
    <property type="match status" value="1"/>
</dbReference>
<dbReference type="SUPFAM" id="SSF88697">
    <property type="entry name" value="PUA domain-like"/>
    <property type="match status" value="1"/>
</dbReference>
<evidence type="ECO:0000313" key="3">
    <source>
        <dbReference type="Proteomes" id="UP000321907"/>
    </source>
</evidence>
<name>A0A5C7FJJ4_9BACT</name>
<sequence length="211" mass="24513">MTQKLPIFPLQLVVFPGEQLNLHIFEPKYRELIADVEAEGITFCVPTVFEGRVLPIATEVQLTKVVNRYPTGESDISTLGKKIYFLEQHERNMPGKGYAGAHCRELVADFDEDLQLNRQIVKLTREIYQDLRIDKVISDAENGFRTYDIGHYVGLKVEQEYELLTLLDAKDRQHFLLNHLHNIHPELKEGQKIQDRARLNGHFKHLTPPEW</sequence>
<dbReference type="RefSeq" id="WP_147929005.1">
    <property type="nucleotide sequence ID" value="NZ_VOXD01000002.1"/>
</dbReference>
<protein>
    <submittedName>
        <fullName evidence="2">Peptidase</fullName>
    </submittedName>
</protein>
<evidence type="ECO:0000259" key="1">
    <source>
        <dbReference type="Pfam" id="PF02190"/>
    </source>
</evidence>
<proteinExistence type="predicted"/>
<dbReference type="InterPro" id="IPR015947">
    <property type="entry name" value="PUA-like_sf"/>
</dbReference>
<dbReference type="Proteomes" id="UP000321907">
    <property type="component" value="Unassembled WGS sequence"/>
</dbReference>
<dbReference type="InterPro" id="IPR003111">
    <property type="entry name" value="Lon_prtase_N"/>
</dbReference>